<dbReference type="EMBL" id="VSWD01000009">
    <property type="protein sequence ID" value="KAK3093289.1"/>
    <property type="molecule type" value="Genomic_DNA"/>
</dbReference>
<reference evidence="1" key="1">
    <citation type="submission" date="2019-08" db="EMBL/GenBank/DDBJ databases">
        <title>The improved chromosome-level genome for the pearl oyster Pinctada fucata martensii using PacBio sequencing and Hi-C.</title>
        <authorList>
            <person name="Zheng Z."/>
        </authorList>
    </citation>
    <scope>NUCLEOTIDE SEQUENCE</scope>
    <source>
        <strain evidence="1">ZZ-2019</strain>
        <tissue evidence="1">Adductor muscle</tissue>
    </source>
</reference>
<dbReference type="Proteomes" id="UP001186944">
    <property type="component" value="Unassembled WGS sequence"/>
</dbReference>
<evidence type="ECO:0000313" key="2">
    <source>
        <dbReference type="Proteomes" id="UP001186944"/>
    </source>
</evidence>
<organism evidence="1 2">
    <name type="scientific">Pinctada imbricata</name>
    <name type="common">Atlantic pearl-oyster</name>
    <name type="synonym">Pinctada martensii</name>
    <dbReference type="NCBI Taxonomy" id="66713"/>
    <lineage>
        <taxon>Eukaryota</taxon>
        <taxon>Metazoa</taxon>
        <taxon>Spiralia</taxon>
        <taxon>Lophotrochozoa</taxon>
        <taxon>Mollusca</taxon>
        <taxon>Bivalvia</taxon>
        <taxon>Autobranchia</taxon>
        <taxon>Pteriomorphia</taxon>
        <taxon>Pterioida</taxon>
        <taxon>Pterioidea</taxon>
        <taxon>Pteriidae</taxon>
        <taxon>Pinctada</taxon>
    </lineage>
</organism>
<feature type="non-terminal residue" evidence="1">
    <location>
        <position position="1"/>
    </location>
</feature>
<keyword evidence="2" id="KW-1185">Reference proteome</keyword>
<sequence>HFSLYGASNGGRSNITVCNLPYGVLVCVFHHPVVTSKAISHIEKFCDMMRA</sequence>
<comment type="caution">
    <text evidence="1">The sequence shown here is derived from an EMBL/GenBank/DDBJ whole genome shotgun (WGS) entry which is preliminary data.</text>
</comment>
<name>A0AA88XWG8_PINIB</name>
<accession>A0AA88XWG8</accession>
<evidence type="ECO:0000313" key="1">
    <source>
        <dbReference type="EMBL" id="KAK3093289.1"/>
    </source>
</evidence>
<dbReference type="AlphaFoldDB" id="A0AA88XWG8"/>
<protein>
    <submittedName>
        <fullName evidence="1">Uncharacterized protein</fullName>
    </submittedName>
</protein>
<proteinExistence type="predicted"/>
<gene>
    <name evidence="1" type="ORF">FSP39_013677</name>
</gene>